<name>A0A4R2HU31_9ACTN</name>
<dbReference type="EMBL" id="SLWN01000002">
    <property type="protein sequence ID" value="TCO34539.1"/>
    <property type="molecule type" value="Genomic_DNA"/>
</dbReference>
<organism evidence="2 3">
    <name type="scientific">Kribbella steppae</name>
    <dbReference type="NCBI Taxonomy" id="2512223"/>
    <lineage>
        <taxon>Bacteria</taxon>
        <taxon>Bacillati</taxon>
        <taxon>Actinomycetota</taxon>
        <taxon>Actinomycetes</taxon>
        <taxon>Propionibacteriales</taxon>
        <taxon>Kribbellaceae</taxon>
        <taxon>Kribbella</taxon>
    </lineage>
</organism>
<comment type="caution">
    <text evidence="2">The sequence shown here is derived from an EMBL/GenBank/DDBJ whole genome shotgun (WGS) entry which is preliminary data.</text>
</comment>
<dbReference type="AlphaFoldDB" id="A0A4R2HU31"/>
<dbReference type="Proteomes" id="UP000294508">
    <property type="component" value="Unassembled WGS sequence"/>
</dbReference>
<proteinExistence type="predicted"/>
<evidence type="ECO:0000313" key="3">
    <source>
        <dbReference type="Proteomes" id="UP000294508"/>
    </source>
</evidence>
<keyword evidence="3" id="KW-1185">Reference proteome</keyword>
<gene>
    <name evidence="2" type="ORF">EV652_102605</name>
</gene>
<protein>
    <submittedName>
        <fullName evidence="2">Uncharacterized protein</fullName>
    </submittedName>
</protein>
<reference evidence="2 3" key="1">
    <citation type="journal article" date="2015" name="Stand. Genomic Sci.">
        <title>Genomic Encyclopedia of Bacterial and Archaeal Type Strains, Phase III: the genomes of soil and plant-associated and newly described type strains.</title>
        <authorList>
            <person name="Whitman W.B."/>
            <person name="Woyke T."/>
            <person name="Klenk H.P."/>
            <person name="Zhou Y."/>
            <person name="Lilburn T.G."/>
            <person name="Beck B.J."/>
            <person name="De Vos P."/>
            <person name="Vandamme P."/>
            <person name="Eisen J.A."/>
            <person name="Garrity G."/>
            <person name="Hugenholtz P."/>
            <person name="Kyrpides N.C."/>
        </authorList>
    </citation>
    <scope>NUCLEOTIDE SEQUENCE [LARGE SCALE GENOMIC DNA]</scope>
    <source>
        <strain evidence="2 3">VKM Ac-2572</strain>
    </source>
</reference>
<accession>A0A4R2HU31</accession>
<feature type="region of interest" description="Disordered" evidence="1">
    <location>
        <begin position="161"/>
        <end position="210"/>
    </location>
</feature>
<evidence type="ECO:0000313" key="2">
    <source>
        <dbReference type="EMBL" id="TCO34539.1"/>
    </source>
</evidence>
<evidence type="ECO:0000256" key="1">
    <source>
        <dbReference type="SAM" id="MobiDB-lite"/>
    </source>
</evidence>
<feature type="compositionally biased region" description="Basic residues" evidence="1">
    <location>
        <begin position="175"/>
        <end position="210"/>
    </location>
</feature>
<sequence length="210" mass="24134">MPVRRVAEPCSGCLLMPVSLPVRIRSSTRAWPRWRISRSASWPPRVAVRKAVKAELVVTLGRRPRDGALVVRRRRSAVVRPRNQRRYESERGPRMLCTIAPAGISEVPCSLSYQLQQFRSELVGRFAKADRAEDQRSRLPSPPQHRLMRFRRGICRGRFAGRGTAGGRLVGSRRVGFRTSRRVSPRRGPSPRRRRRCRGRRGRGTPSRRR</sequence>